<dbReference type="GO" id="GO:0016787">
    <property type="term" value="F:hydrolase activity"/>
    <property type="evidence" value="ECO:0007669"/>
    <property type="project" value="InterPro"/>
</dbReference>
<dbReference type="SUPFAM" id="SSF53474">
    <property type="entry name" value="alpha/beta-Hydrolases"/>
    <property type="match status" value="1"/>
</dbReference>
<name>A0A8T0GTQ3_CERPU</name>
<sequence>MEYATVEANEVALAVRIFRPPWDVQKRDVTVVMAHQYSVLGGCQALMKGTATELASRGFTTLTFDMRGAGRSTGRPSLTGFAEVQDVIAVCKWATEHVDARSIILVGNSAGAPIAGSAVDEVKEVVGYVALGYPFGMLASVLFGRHNKPILASEKPKLFVMGTNDGFTSVKQLETKLKTAAGRNETRLVPGAGHFEMEGPEFDRQMADYVVEFAESLQQPDQHQTASNPTLPSAAGDQPS</sequence>
<dbReference type="Gene3D" id="3.40.50.1820">
    <property type="entry name" value="alpha/beta hydrolase"/>
    <property type="match status" value="1"/>
</dbReference>
<feature type="compositionally biased region" description="Polar residues" evidence="1">
    <location>
        <begin position="217"/>
        <end position="231"/>
    </location>
</feature>
<gene>
    <name evidence="3" type="ORF">KC19_9G090100</name>
</gene>
<feature type="domain" description="Xaa-Pro dipeptidyl-peptidase-like" evidence="2">
    <location>
        <begin position="11"/>
        <end position="99"/>
    </location>
</feature>
<dbReference type="PANTHER" id="PTHR42103">
    <property type="entry name" value="ALPHA/BETA-HYDROLASES SUPERFAMILY PROTEIN"/>
    <property type="match status" value="1"/>
</dbReference>
<evidence type="ECO:0000313" key="3">
    <source>
        <dbReference type="EMBL" id="KAG0561765.1"/>
    </source>
</evidence>
<keyword evidence="4" id="KW-1185">Reference proteome</keyword>
<evidence type="ECO:0000313" key="4">
    <source>
        <dbReference type="Proteomes" id="UP000822688"/>
    </source>
</evidence>
<dbReference type="AlphaFoldDB" id="A0A8T0GTQ3"/>
<proteinExistence type="predicted"/>
<dbReference type="EMBL" id="CM026430">
    <property type="protein sequence ID" value="KAG0561765.1"/>
    <property type="molecule type" value="Genomic_DNA"/>
</dbReference>
<accession>A0A8T0GTQ3</accession>
<reference evidence="3" key="1">
    <citation type="submission" date="2020-06" db="EMBL/GenBank/DDBJ databases">
        <title>WGS assembly of Ceratodon purpureus strain R40.</title>
        <authorList>
            <person name="Carey S.B."/>
            <person name="Jenkins J."/>
            <person name="Shu S."/>
            <person name="Lovell J.T."/>
            <person name="Sreedasyam A."/>
            <person name="Maumus F."/>
            <person name="Tiley G.P."/>
            <person name="Fernandez-Pozo N."/>
            <person name="Barry K."/>
            <person name="Chen C."/>
            <person name="Wang M."/>
            <person name="Lipzen A."/>
            <person name="Daum C."/>
            <person name="Saski C.A."/>
            <person name="Payton A.C."/>
            <person name="Mcbreen J.C."/>
            <person name="Conrad R.E."/>
            <person name="Kollar L.M."/>
            <person name="Olsson S."/>
            <person name="Huttunen S."/>
            <person name="Landis J.B."/>
            <person name="Wickett N.J."/>
            <person name="Johnson M.G."/>
            <person name="Rensing S.A."/>
            <person name="Grimwood J."/>
            <person name="Schmutz J."/>
            <person name="Mcdaniel S.F."/>
        </authorList>
    </citation>
    <scope>NUCLEOTIDE SEQUENCE</scope>
    <source>
        <strain evidence="3">R40</strain>
    </source>
</reference>
<evidence type="ECO:0000259" key="2">
    <source>
        <dbReference type="Pfam" id="PF02129"/>
    </source>
</evidence>
<dbReference type="InterPro" id="IPR000383">
    <property type="entry name" value="Xaa-Pro-like_dom"/>
</dbReference>
<evidence type="ECO:0000256" key="1">
    <source>
        <dbReference type="SAM" id="MobiDB-lite"/>
    </source>
</evidence>
<comment type="caution">
    <text evidence="3">The sequence shown here is derived from an EMBL/GenBank/DDBJ whole genome shotgun (WGS) entry which is preliminary data.</text>
</comment>
<dbReference type="Pfam" id="PF02129">
    <property type="entry name" value="Peptidase_S15"/>
    <property type="match status" value="1"/>
</dbReference>
<feature type="region of interest" description="Disordered" evidence="1">
    <location>
        <begin position="217"/>
        <end position="240"/>
    </location>
</feature>
<dbReference type="InterPro" id="IPR029058">
    <property type="entry name" value="AB_hydrolase_fold"/>
</dbReference>
<dbReference type="PANTHER" id="PTHR42103:SF2">
    <property type="entry name" value="AB HYDROLASE-1 DOMAIN-CONTAINING PROTEIN"/>
    <property type="match status" value="1"/>
</dbReference>
<protein>
    <recommendedName>
        <fullName evidence="2">Xaa-Pro dipeptidyl-peptidase-like domain-containing protein</fullName>
    </recommendedName>
</protein>
<organism evidence="3 4">
    <name type="scientific">Ceratodon purpureus</name>
    <name type="common">Fire moss</name>
    <name type="synonym">Dicranum purpureum</name>
    <dbReference type="NCBI Taxonomy" id="3225"/>
    <lineage>
        <taxon>Eukaryota</taxon>
        <taxon>Viridiplantae</taxon>
        <taxon>Streptophyta</taxon>
        <taxon>Embryophyta</taxon>
        <taxon>Bryophyta</taxon>
        <taxon>Bryophytina</taxon>
        <taxon>Bryopsida</taxon>
        <taxon>Dicranidae</taxon>
        <taxon>Pseudoditrichales</taxon>
        <taxon>Ditrichaceae</taxon>
        <taxon>Ceratodon</taxon>
    </lineage>
</organism>
<dbReference type="Proteomes" id="UP000822688">
    <property type="component" value="Chromosome 9"/>
</dbReference>